<sequence length="242" mass="25956">MPAPPPPPPAPVHKSGYGSYHSDHAAARIQERPGLGTSAGQERYSALETTRLIRKSDTPDAVDSFHYNDETGAKTMVEVLGGSMNKHSGLFSTAGERLKAGLLHYGSAYPHYEVNDKRIVIGENGDHYVVRLENRTKKRIEVVLSVDGLNVLTGKAASPNQHGFVLEPKATYNVDGFRKDSTTVRSFVFGSVARAKAAASGGASNVGVIGLAVFEEDEARVKAELLKEQQAREGANAFPGAR</sequence>
<dbReference type="Proteomes" id="UP001596052">
    <property type="component" value="Unassembled WGS sequence"/>
</dbReference>
<evidence type="ECO:0000313" key="2">
    <source>
        <dbReference type="EMBL" id="MFC5455173.1"/>
    </source>
</evidence>
<reference evidence="3" key="1">
    <citation type="journal article" date="2019" name="Int. J. Syst. Evol. Microbiol.">
        <title>The Global Catalogue of Microorganisms (GCM) 10K type strain sequencing project: providing services to taxonomists for standard genome sequencing and annotation.</title>
        <authorList>
            <consortium name="The Broad Institute Genomics Platform"/>
            <consortium name="The Broad Institute Genome Sequencing Center for Infectious Disease"/>
            <person name="Wu L."/>
            <person name="Ma J."/>
        </authorList>
    </citation>
    <scope>NUCLEOTIDE SEQUENCE [LARGE SCALE GENOMIC DNA]</scope>
    <source>
        <strain evidence="3">CGMCC 4.1469</strain>
    </source>
</reference>
<proteinExistence type="predicted"/>
<organism evidence="2 3">
    <name type="scientific">Prosthecobacter fluviatilis</name>
    <dbReference type="NCBI Taxonomy" id="445931"/>
    <lineage>
        <taxon>Bacteria</taxon>
        <taxon>Pseudomonadati</taxon>
        <taxon>Verrucomicrobiota</taxon>
        <taxon>Verrucomicrobiia</taxon>
        <taxon>Verrucomicrobiales</taxon>
        <taxon>Verrucomicrobiaceae</taxon>
        <taxon>Prosthecobacter</taxon>
    </lineage>
</organism>
<evidence type="ECO:0000313" key="3">
    <source>
        <dbReference type="Proteomes" id="UP001596052"/>
    </source>
</evidence>
<dbReference type="RefSeq" id="WP_377165992.1">
    <property type="nucleotide sequence ID" value="NZ_JBHSMQ010000003.1"/>
</dbReference>
<feature type="compositionally biased region" description="Pro residues" evidence="1">
    <location>
        <begin position="1"/>
        <end position="11"/>
    </location>
</feature>
<gene>
    <name evidence="2" type="ORF">ACFQDI_09930</name>
</gene>
<accession>A0ABW0KNU8</accession>
<protein>
    <submittedName>
        <fullName evidence="2">Uncharacterized protein</fullName>
    </submittedName>
</protein>
<comment type="caution">
    <text evidence="2">The sequence shown here is derived from an EMBL/GenBank/DDBJ whole genome shotgun (WGS) entry which is preliminary data.</text>
</comment>
<feature type="region of interest" description="Disordered" evidence="1">
    <location>
        <begin position="1"/>
        <end position="22"/>
    </location>
</feature>
<name>A0ABW0KNU8_9BACT</name>
<dbReference type="EMBL" id="JBHSMQ010000003">
    <property type="protein sequence ID" value="MFC5455173.1"/>
    <property type="molecule type" value="Genomic_DNA"/>
</dbReference>
<keyword evidence="3" id="KW-1185">Reference proteome</keyword>
<evidence type="ECO:0000256" key="1">
    <source>
        <dbReference type="SAM" id="MobiDB-lite"/>
    </source>
</evidence>